<keyword evidence="1" id="KW-0472">Membrane</keyword>
<dbReference type="AlphaFoldDB" id="A0A0C5VFE2"/>
<gene>
    <name evidence="2" type="ORF">YC6258_05966</name>
</gene>
<dbReference type="Proteomes" id="UP000032266">
    <property type="component" value="Chromosome"/>
</dbReference>
<keyword evidence="1" id="KW-0812">Transmembrane</keyword>
<organism evidence="2 3">
    <name type="scientific">Gynuella sunshinyii YC6258</name>
    <dbReference type="NCBI Taxonomy" id="1445510"/>
    <lineage>
        <taxon>Bacteria</taxon>
        <taxon>Pseudomonadati</taxon>
        <taxon>Pseudomonadota</taxon>
        <taxon>Gammaproteobacteria</taxon>
        <taxon>Oceanospirillales</taxon>
        <taxon>Saccharospirillaceae</taxon>
        <taxon>Gynuella</taxon>
    </lineage>
</organism>
<dbReference type="STRING" id="1445510.YC6258_05966"/>
<feature type="transmembrane region" description="Helical" evidence="1">
    <location>
        <begin position="66"/>
        <end position="86"/>
    </location>
</feature>
<keyword evidence="3" id="KW-1185">Reference proteome</keyword>
<name>A0A0C5VFE2_9GAMM</name>
<evidence type="ECO:0000256" key="1">
    <source>
        <dbReference type="SAM" id="Phobius"/>
    </source>
</evidence>
<keyword evidence="1" id="KW-1133">Transmembrane helix</keyword>
<sequence length="266" mass="30147">MHTYIPDEKDCITITPGLETAPADSDFDTYKLKKDPIGAIPTEHLAIPCDGYHLGYFSTAGSKLKLGGVDTGLFFLALGVLITLLINGLAEGESGFFPWLNNDYGWAIWCFWIAGFFFLFSGLWVRQLAKKDGFSYIIFSREYGTVTFPKVATDESLTVPFKDVELSAFRTIHTMGTHQWHTIIRTNTCRPGQRPRKEGISMHGMNKEDFQKEWNMIARFMDKQQSIPPCLHLIISNNQKTGEDIWYKPMPKERIFNPPLCPPGAP</sequence>
<feature type="transmembrane region" description="Helical" evidence="1">
    <location>
        <begin position="106"/>
        <end position="125"/>
    </location>
</feature>
<reference evidence="2 3" key="1">
    <citation type="submission" date="2014-01" db="EMBL/GenBank/DDBJ databases">
        <title>Full genme sequencing of cellulolytic bacterium Gynuella sunshinyii YC6258T gen. nov., sp. nov.</title>
        <authorList>
            <person name="Khan H."/>
            <person name="Chung E.J."/>
            <person name="Chung Y.R."/>
        </authorList>
    </citation>
    <scope>NUCLEOTIDE SEQUENCE [LARGE SCALE GENOMIC DNA]</scope>
    <source>
        <strain evidence="2 3">YC6258</strain>
    </source>
</reference>
<dbReference type="HOGENOM" id="CLU_094915_0_0_6"/>
<evidence type="ECO:0000313" key="2">
    <source>
        <dbReference type="EMBL" id="AJQ97990.1"/>
    </source>
</evidence>
<accession>A0A0C5VFE2</accession>
<dbReference type="KEGG" id="gsn:YC6258_05966"/>
<protein>
    <submittedName>
        <fullName evidence="2">Uncharacterized protein</fullName>
    </submittedName>
</protein>
<dbReference type="EMBL" id="CP007142">
    <property type="protein sequence ID" value="AJQ97990.1"/>
    <property type="molecule type" value="Genomic_DNA"/>
</dbReference>
<evidence type="ECO:0000313" key="3">
    <source>
        <dbReference type="Proteomes" id="UP000032266"/>
    </source>
</evidence>
<dbReference type="OrthoDB" id="6098773at2"/>
<proteinExistence type="predicted"/>
<dbReference type="RefSeq" id="WP_044619591.1">
    <property type="nucleotide sequence ID" value="NZ_CP007142.1"/>
</dbReference>